<dbReference type="AlphaFoldDB" id="A0AAW1P7W6"/>
<dbReference type="SUPFAM" id="SSF55729">
    <property type="entry name" value="Acyl-CoA N-acyltransferases (Nat)"/>
    <property type="match status" value="1"/>
</dbReference>
<evidence type="ECO:0000313" key="4">
    <source>
        <dbReference type="Proteomes" id="UP001465755"/>
    </source>
</evidence>
<dbReference type="InterPro" id="IPR000182">
    <property type="entry name" value="GNAT_dom"/>
</dbReference>
<evidence type="ECO:0000313" key="3">
    <source>
        <dbReference type="EMBL" id="KAK9809531.1"/>
    </source>
</evidence>
<evidence type="ECO:0000256" key="1">
    <source>
        <dbReference type="SAM" id="MobiDB-lite"/>
    </source>
</evidence>
<name>A0AAW1P7W6_9CHLO</name>
<keyword evidence="4" id="KW-1185">Reference proteome</keyword>
<feature type="domain" description="N-acetyltransferase" evidence="2">
    <location>
        <begin position="105"/>
        <end position="259"/>
    </location>
</feature>
<reference evidence="3 4" key="1">
    <citation type="journal article" date="2024" name="Nat. Commun.">
        <title>Phylogenomics reveals the evolutionary origins of lichenization in chlorophyte algae.</title>
        <authorList>
            <person name="Puginier C."/>
            <person name="Libourel C."/>
            <person name="Otte J."/>
            <person name="Skaloud P."/>
            <person name="Haon M."/>
            <person name="Grisel S."/>
            <person name="Petersen M."/>
            <person name="Berrin J.G."/>
            <person name="Delaux P.M."/>
            <person name="Dal Grande F."/>
            <person name="Keller J."/>
        </authorList>
    </citation>
    <scope>NUCLEOTIDE SEQUENCE [LARGE SCALE GENOMIC DNA]</scope>
    <source>
        <strain evidence="3 4">SAG 2036</strain>
    </source>
</reference>
<dbReference type="CDD" id="cd04301">
    <property type="entry name" value="NAT_SF"/>
    <property type="match status" value="1"/>
</dbReference>
<dbReference type="InterPro" id="IPR056511">
    <property type="entry name" value="IDM1_C"/>
</dbReference>
<protein>
    <recommendedName>
        <fullName evidence="2">N-acetyltransferase domain-containing protein</fullName>
    </recommendedName>
</protein>
<dbReference type="InterPro" id="IPR016181">
    <property type="entry name" value="Acyl_CoA_acyltransferase"/>
</dbReference>
<organism evidence="3 4">
    <name type="scientific">Symbiochloris irregularis</name>
    <dbReference type="NCBI Taxonomy" id="706552"/>
    <lineage>
        <taxon>Eukaryota</taxon>
        <taxon>Viridiplantae</taxon>
        <taxon>Chlorophyta</taxon>
        <taxon>core chlorophytes</taxon>
        <taxon>Trebouxiophyceae</taxon>
        <taxon>Trebouxiales</taxon>
        <taxon>Trebouxiaceae</taxon>
        <taxon>Symbiochloris</taxon>
    </lineage>
</organism>
<proteinExistence type="predicted"/>
<dbReference type="Gene3D" id="3.40.630.30">
    <property type="match status" value="1"/>
</dbReference>
<accession>A0AAW1P7W6</accession>
<comment type="caution">
    <text evidence="3">The sequence shown here is derived from an EMBL/GenBank/DDBJ whole genome shotgun (WGS) entry which is preliminary data.</text>
</comment>
<dbReference type="Proteomes" id="UP001465755">
    <property type="component" value="Unassembled WGS sequence"/>
</dbReference>
<feature type="region of interest" description="Disordered" evidence="1">
    <location>
        <begin position="324"/>
        <end position="345"/>
    </location>
</feature>
<gene>
    <name evidence="3" type="ORF">WJX73_009212</name>
</gene>
<dbReference type="GO" id="GO:0016747">
    <property type="term" value="F:acyltransferase activity, transferring groups other than amino-acyl groups"/>
    <property type="evidence" value="ECO:0007669"/>
    <property type="project" value="InterPro"/>
</dbReference>
<evidence type="ECO:0000259" key="2">
    <source>
        <dbReference type="PROSITE" id="PS51186"/>
    </source>
</evidence>
<dbReference type="PROSITE" id="PS51186">
    <property type="entry name" value="GNAT"/>
    <property type="match status" value="1"/>
</dbReference>
<dbReference type="EMBL" id="JALJOQ010000019">
    <property type="protein sequence ID" value="KAK9809531.1"/>
    <property type="molecule type" value="Genomic_DNA"/>
</dbReference>
<sequence length="445" mass="48957">MSQAPTPDRRQQLREARAPFARFPVGEYFELPGRPNVIYTLTDYGRMENGVEVARREVPFLFKAFETGQMRPPRPGTKAAEEPRASTIHEYLDWTVTAAAGGDNDDELDFGGFRTVLLVPRFRPSWPPPGVFDSEAPKRTTELGAPRCPLPLLLPKSKPVSAATVRCGPGYLEVPFFATHDSHRNQGFGRALLEALEDIARACNLPRMLLCSTDDPLTRNTWRHLGFVFSQEADLQAFDVHHGDLLHMDNTVQMHKTVPPARPWKSIVIRHDQWAQRAYYPPTPDALTGPLLDSATQQNTALQSPGMQQNGMHVSAHQNGALHGGEHEAKANGDDRDANRGHVAEGSKRALTAALAAHMPLNEEARALLGNILIVPDGEATEMTDATDLTAGEQVQQHAVQAWQAPVNRATSQWQAEGLEVTGPAQRWRGFGDHPAQGIAVALPH</sequence>
<dbReference type="Pfam" id="PF23209">
    <property type="entry name" value="IDM1_C"/>
    <property type="match status" value="1"/>
</dbReference>